<evidence type="ECO:0000313" key="7">
    <source>
        <dbReference type="Proteomes" id="UP000319557"/>
    </source>
</evidence>
<dbReference type="Proteomes" id="UP000319557">
    <property type="component" value="Chromosome"/>
</dbReference>
<evidence type="ECO:0000256" key="4">
    <source>
        <dbReference type="SAM" id="MobiDB-lite"/>
    </source>
</evidence>
<sequence length="347" mass="38050">MTKDRRLGKGLAALLGTPIENERGGDIGLSTEPRSTQTESAAPATNVAPVSRQATKLQPSDIDDGTVPAGQVVHLNVYEIDNNPFQPRRQFDTEEIAALAESLKSHEQLQPVIVRRDGERYQLISGERRLRAAIHGGMTTVRAEIREADDRMVAELAIVENLQRKDLNAVEKAMSFRNYIDQHGCPQNELAKRLKIDRSTVANLMRLLELPDAVLDAIQEGTLTAGHARALLPLGDDDLQCELAETIAKEQWSVRQTESHVSDILQAEEDQETGGQAASAVRKKQVASPQISSLERQLRMDLGTKVEIKQTAKGKGKIVVHFANPEEFERITAAMAGEGSYPEVAAA</sequence>
<dbReference type="PANTHER" id="PTHR33375">
    <property type="entry name" value="CHROMOSOME-PARTITIONING PROTEIN PARB-RELATED"/>
    <property type="match status" value="1"/>
</dbReference>
<dbReference type="InterPro" id="IPR036086">
    <property type="entry name" value="ParB/Sulfiredoxin_sf"/>
</dbReference>
<dbReference type="Gene3D" id="1.10.10.2830">
    <property type="match status" value="1"/>
</dbReference>
<dbReference type="FunFam" id="1.10.10.2830:FF:000001">
    <property type="entry name" value="Chromosome partitioning protein ParB"/>
    <property type="match status" value="1"/>
</dbReference>
<dbReference type="FunFam" id="3.90.1530.30:FF:000001">
    <property type="entry name" value="Chromosome partitioning protein ParB"/>
    <property type="match status" value="1"/>
</dbReference>
<reference evidence="6 7" key="1">
    <citation type="submission" date="2019-02" db="EMBL/GenBank/DDBJ databases">
        <title>Deep-cultivation of Planctomycetes and their phenomic and genomic characterization uncovers novel biology.</title>
        <authorList>
            <person name="Wiegand S."/>
            <person name="Jogler M."/>
            <person name="Boedeker C."/>
            <person name="Pinto D."/>
            <person name="Vollmers J."/>
            <person name="Rivas-Marin E."/>
            <person name="Kohn T."/>
            <person name="Peeters S.H."/>
            <person name="Heuer A."/>
            <person name="Rast P."/>
            <person name="Oberbeckmann S."/>
            <person name="Bunk B."/>
            <person name="Jeske O."/>
            <person name="Meyerdierks A."/>
            <person name="Storesund J.E."/>
            <person name="Kallscheuer N."/>
            <person name="Luecker S."/>
            <person name="Lage O.M."/>
            <person name="Pohl T."/>
            <person name="Merkel B.J."/>
            <person name="Hornburger P."/>
            <person name="Mueller R.-W."/>
            <person name="Bruemmer F."/>
            <person name="Labrenz M."/>
            <person name="Spormann A.M."/>
            <person name="Op den Camp H."/>
            <person name="Overmann J."/>
            <person name="Amann R."/>
            <person name="Jetten M.S.M."/>
            <person name="Mascher T."/>
            <person name="Medema M.H."/>
            <person name="Devos D.P."/>
            <person name="Kaster A.-K."/>
            <person name="Ovreas L."/>
            <person name="Rohde M."/>
            <person name="Galperin M.Y."/>
            <person name="Jogler C."/>
        </authorList>
    </citation>
    <scope>NUCLEOTIDE SEQUENCE [LARGE SCALE GENOMIC DNA]</scope>
    <source>
        <strain evidence="6 7">EC9</strain>
    </source>
</reference>
<dbReference type="EMBL" id="CP036261">
    <property type="protein sequence ID" value="QDS89358.1"/>
    <property type="molecule type" value="Genomic_DNA"/>
</dbReference>
<evidence type="ECO:0000313" key="6">
    <source>
        <dbReference type="EMBL" id="QDS89358.1"/>
    </source>
</evidence>
<keyword evidence="7" id="KW-1185">Reference proteome</keyword>
<dbReference type="GO" id="GO:0003677">
    <property type="term" value="F:DNA binding"/>
    <property type="evidence" value="ECO:0007669"/>
    <property type="project" value="UniProtKB-KW"/>
</dbReference>
<dbReference type="InterPro" id="IPR057240">
    <property type="entry name" value="ParB_dimer_C"/>
</dbReference>
<evidence type="ECO:0000259" key="5">
    <source>
        <dbReference type="SMART" id="SM00470"/>
    </source>
</evidence>
<dbReference type="GO" id="GO:0005694">
    <property type="term" value="C:chromosome"/>
    <property type="evidence" value="ECO:0007669"/>
    <property type="project" value="TreeGrafter"/>
</dbReference>
<dbReference type="Pfam" id="PF02195">
    <property type="entry name" value="ParB_N"/>
    <property type="match status" value="1"/>
</dbReference>
<dbReference type="InterPro" id="IPR004437">
    <property type="entry name" value="ParB/RepB/Spo0J"/>
</dbReference>
<evidence type="ECO:0000256" key="1">
    <source>
        <dbReference type="ARBA" id="ARBA00006295"/>
    </source>
</evidence>
<evidence type="ECO:0000256" key="2">
    <source>
        <dbReference type="ARBA" id="ARBA00022829"/>
    </source>
</evidence>
<dbReference type="AlphaFoldDB" id="A0A517M3B5"/>
<feature type="domain" description="ParB-like N-terminal" evidence="5">
    <location>
        <begin position="73"/>
        <end position="162"/>
    </location>
</feature>
<proteinExistence type="inferred from homology"/>
<organism evidence="6 7">
    <name type="scientific">Rosistilla ulvae</name>
    <dbReference type="NCBI Taxonomy" id="1930277"/>
    <lineage>
        <taxon>Bacteria</taxon>
        <taxon>Pseudomonadati</taxon>
        <taxon>Planctomycetota</taxon>
        <taxon>Planctomycetia</taxon>
        <taxon>Pirellulales</taxon>
        <taxon>Pirellulaceae</taxon>
        <taxon>Rosistilla</taxon>
    </lineage>
</organism>
<keyword evidence="2" id="KW-0159">Chromosome partition</keyword>
<dbReference type="InterPro" id="IPR003115">
    <property type="entry name" value="ParB_N"/>
</dbReference>
<evidence type="ECO:0000256" key="3">
    <source>
        <dbReference type="ARBA" id="ARBA00023125"/>
    </source>
</evidence>
<comment type="similarity">
    <text evidence="1">Belongs to the ParB family.</text>
</comment>
<accession>A0A517M3B5</accession>
<name>A0A517M3B5_9BACT</name>
<dbReference type="SUPFAM" id="SSF109709">
    <property type="entry name" value="KorB DNA-binding domain-like"/>
    <property type="match status" value="1"/>
</dbReference>
<dbReference type="KEGG" id="ruv:EC9_35570"/>
<dbReference type="GO" id="GO:0045881">
    <property type="term" value="P:positive regulation of sporulation resulting in formation of a cellular spore"/>
    <property type="evidence" value="ECO:0007669"/>
    <property type="project" value="TreeGrafter"/>
</dbReference>
<dbReference type="NCBIfam" id="TIGR00180">
    <property type="entry name" value="parB_part"/>
    <property type="match status" value="1"/>
</dbReference>
<dbReference type="PANTHER" id="PTHR33375:SF1">
    <property type="entry name" value="CHROMOSOME-PARTITIONING PROTEIN PARB-RELATED"/>
    <property type="match status" value="1"/>
</dbReference>
<dbReference type="RefSeq" id="WP_145347032.1">
    <property type="nucleotide sequence ID" value="NZ_CP036261.1"/>
</dbReference>
<dbReference type="Pfam" id="PF17762">
    <property type="entry name" value="HTH_ParB"/>
    <property type="match status" value="1"/>
</dbReference>
<feature type="region of interest" description="Disordered" evidence="4">
    <location>
        <begin position="1"/>
        <end position="51"/>
    </location>
</feature>
<dbReference type="OrthoDB" id="9802051at2"/>
<dbReference type="SUPFAM" id="SSF110849">
    <property type="entry name" value="ParB/Sulfiredoxin"/>
    <property type="match status" value="1"/>
</dbReference>
<dbReference type="SMART" id="SM00470">
    <property type="entry name" value="ParB"/>
    <property type="match status" value="1"/>
</dbReference>
<dbReference type="InterPro" id="IPR050336">
    <property type="entry name" value="Chromosome_partition/occlusion"/>
</dbReference>
<dbReference type="CDD" id="cd16393">
    <property type="entry name" value="SPO0J_N"/>
    <property type="match status" value="1"/>
</dbReference>
<gene>
    <name evidence="6" type="primary">parB</name>
    <name evidence="6" type="ORF">EC9_35570</name>
</gene>
<protein>
    <submittedName>
        <fullName evidence="6">Putative chromosome-partitioning protein ParB</fullName>
    </submittedName>
</protein>
<dbReference type="Gene3D" id="3.90.1530.30">
    <property type="match status" value="1"/>
</dbReference>
<dbReference type="GO" id="GO:0007059">
    <property type="term" value="P:chromosome segregation"/>
    <property type="evidence" value="ECO:0007669"/>
    <property type="project" value="UniProtKB-KW"/>
</dbReference>
<dbReference type="Pfam" id="PF23552">
    <property type="entry name" value="ParB_C"/>
    <property type="match status" value="1"/>
</dbReference>
<keyword evidence="3" id="KW-0238">DNA-binding</keyword>
<dbReference type="InterPro" id="IPR041468">
    <property type="entry name" value="HTH_ParB/Spo0J"/>
</dbReference>